<comment type="caution">
    <text evidence="10">The sequence shown here is derived from an EMBL/GenBank/DDBJ whole genome shotgun (WGS) entry which is preliminary data.</text>
</comment>
<dbReference type="CDD" id="cd04190">
    <property type="entry name" value="Chitin_synth_C"/>
    <property type="match status" value="1"/>
</dbReference>
<evidence type="ECO:0000256" key="5">
    <source>
        <dbReference type="ARBA" id="ARBA00022989"/>
    </source>
</evidence>
<dbReference type="GO" id="GO:0004100">
    <property type="term" value="F:chitin synthase activity"/>
    <property type="evidence" value="ECO:0007669"/>
    <property type="project" value="UniProtKB-EC"/>
</dbReference>
<feature type="transmembrane region" description="Helical" evidence="8">
    <location>
        <begin position="1072"/>
        <end position="1092"/>
    </location>
</feature>
<dbReference type="EC" id="2.4.1.16" evidence="2"/>
<feature type="region of interest" description="Disordered" evidence="7">
    <location>
        <begin position="1"/>
        <end position="152"/>
    </location>
</feature>
<dbReference type="PANTHER" id="PTHR22914:SF42">
    <property type="entry name" value="CHITIN SYNTHASE"/>
    <property type="match status" value="1"/>
</dbReference>
<dbReference type="Pfam" id="PF23000">
    <property type="entry name" value="ChitinSynthase_IV_N"/>
    <property type="match status" value="1"/>
</dbReference>
<keyword evidence="6 8" id="KW-0472">Membrane</keyword>
<evidence type="ECO:0000256" key="6">
    <source>
        <dbReference type="ARBA" id="ARBA00023136"/>
    </source>
</evidence>
<reference evidence="10 11" key="1">
    <citation type="journal article" date="2017" name="Nat. Ecol. Evol.">
        <title>Scallop genome provides insights into evolution of bilaterian karyotype and development.</title>
        <authorList>
            <person name="Wang S."/>
            <person name="Zhang J."/>
            <person name="Jiao W."/>
            <person name="Li J."/>
            <person name="Xun X."/>
            <person name="Sun Y."/>
            <person name="Guo X."/>
            <person name="Huan P."/>
            <person name="Dong B."/>
            <person name="Zhang L."/>
            <person name="Hu X."/>
            <person name="Sun X."/>
            <person name="Wang J."/>
            <person name="Zhao C."/>
            <person name="Wang Y."/>
            <person name="Wang D."/>
            <person name="Huang X."/>
            <person name="Wang R."/>
            <person name="Lv J."/>
            <person name="Li Y."/>
            <person name="Zhang Z."/>
            <person name="Liu B."/>
            <person name="Lu W."/>
            <person name="Hui Y."/>
            <person name="Liang J."/>
            <person name="Zhou Z."/>
            <person name="Hou R."/>
            <person name="Li X."/>
            <person name="Liu Y."/>
            <person name="Li H."/>
            <person name="Ning X."/>
            <person name="Lin Y."/>
            <person name="Zhao L."/>
            <person name="Xing Q."/>
            <person name="Dou J."/>
            <person name="Li Y."/>
            <person name="Mao J."/>
            <person name="Guo H."/>
            <person name="Dou H."/>
            <person name="Li T."/>
            <person name="Mu C."/>
            <person name="Jiang W."/>
            <person name="Fu Q."/>
            <person name="Fu X."/>
            <person name="Miao Y."/>
            <person name="Liu J."/>
            <person name="Yu Q."/>
            <person name="Li R."/>
            <person name="Liao H."/>
            <person name="Li X."/>
            <person name="Kong Y."/>
            <person name="Jiang Z."/>
            <person name="Chourrout D."/>
            <person name="Li R."/>
            <person name="Bao Z."/>
        </authorList>
    </citation>
    <scope>NUCLEOTIDE SEQUENCE [LARGE SCALE GENOMIC DNA]</scope>
    <source>
        <strain evidence="10 11">PY_sf001</strain>
    </source>
</reference>
<evidence type="ECO:0000256" key="8">
    <source>
        <dbReference type="SAM" id="Phobius"/>
    </source>
</evidence>
<keyword evidence="3" id="KW-0328">Glycosyltransferase</keyword>
<feature type="transmembrane region" description="Helical" evidence="8">
    <location>
        <begin position="1098"/>
        <end position="1117"/>
    </location>
</feature>
<gene>
    <name evidence="10" type="ORF">KP79_PYT03939</name>
</gene>
<feature type="transmembrane region" description="Helical" evidence="8">
    <location>
        <begin position="1129"/>
        <end position="1147"/>
    </location>
</feature>
<dbReference type="InterPro" id="IPR004835">
    <property type="entry name" value="Chitin_synth"/>
</dbReference>
<feature type="transmembrane region" description="Helical" evidence="8">
    <location>
        <begin position="253"/>
        <end position="274"/>
    </location>
</feature>
<evidence type="ECO:0000256" key="7">
    <source>
        <dbReference type="SAM" id="MobiDB-lite"/>
    </source>
</evidence>
<evidence type="ECO:0000256" key="4">
    <source>
        <dbReference type="ARBA" id="ARBA00022692"/>
    </source>
</evidence>
<feature type="compositionally biased region" description="Acidic residues" evidence="7">
    <location>
        <begin position="1"/>
        <end position="15"/>
    </location>
</feature>
<dbReference type="SUPFAM" id="SSF53448">
    <property type="entry name" value="Nucleotide-diphospho-sugar transferases"/>
    <property type="match status" value="1"/>
</dbReference>
<dbReference type="GO" id="GO:0006031">
    <property type="term" value="P:chitin biosynthetic process"/>
    <property type="evidence" value="ECO:0007669"/>
    <property type="project" value="TreeGrafter"/>
</dbReference>
<dbReference type="OrthoDB" id="370884at2759"/>
<evidence type="ECO:0000259" key="9">
    <source>
        <dbReference type="Pfam" id="PF23000"/>
    </source>
</evidence>
<feature type="domain" description="Chitin synthase chs-1/2 N-terminal putative transporter" evidence="9">
    <location>
        <begin position="219"/>
        <end position="512"/>
    </location>
</feature>
<feature type="transmembrane region" description="Helical" evidence="8">
    <location>
        <begin position="1010"/>
        <end position="1034"/>
    </location>
</feature>
<feature type="transmembrane region" description="Helical" evidence="8">
    <location>
        <begin position="185"/>
        <end position="204"/>
    </location>
</feature>
<dbReference type="EMBL" id="NEDP02005093">
    <property type="protein sequence ID" value="OWF43489.1"/>
    <property type="molecule type" value="Genomic_DNA"/>
</dbReference>
<dbReference type="InterPro" id="IPR029044">
    <property type="entry name" value="Nucleotide-diphossugar_trans"/>
</dbReference>
<name>A0A210Q481_MIZYE</name>
<feature type="transmembrane region" description="Helical" evidence="8">
    <location>
        <begin position="449"/>
        <end position="469"/>
    </location>
</feature>
<keyword evidence="5 8" id="KW-1133">Transmembrane helix</keyword>
<evidence type="ECO:0000256" key="1">
    <source>
        <dbReference type="ARBA" id="ARBA00004141"/>
    </source>
</evidence>
<feature type="transmembrane region" description="Helical" evidence="8">
    <location>
        <begin position="1355"/>
        <end position="1377"/>
    </location>
</feature>
<evidence type="ECO:0000313" key="10">
    <source>
        <dbReference type="EMBL" id="OWF43489.1"/>
    </source>
</evidence>
<dbReference type="GO" id="GO:0016020">
    <property type="term" value="C:membrane"/>
    <property type="evidence" value="ECO:0007669"/>
    <property type="project" value="UniProtKB-SubCell"/>
</dbReference>
<dbReference type="Pfam" id="PF03142">
    <property type="entry name" value="Chitin_synth_2"/>
    <property type="match status" value="1"/>
</dbReference>
<feature type="transmembrane region" description="Helical" evidence="8">
    <location>
        <begin position="1407"/>
        <end position="1429"/>
    </location>
</feature>
<feature type="transmembrane region" description="Helical" evidence="8">
    <location>
        <begin position="1040"/>
        <end position="1060"/>
    </location>
</feature>
<evidence type="ECO:0000313" key="11">
    <source>
        <dbReference type="Proteomes" id="UP000242188"/>
    </source>
</evidence>
<accession>A0A210Q481</accession>
<organism evidence="10 11">
    <name type="scientific">Mizuhopecten yessoensis</name>
    <name type="common">Japanese scallop</name>
    <name type="synonym">Patinopecten yessoensis</name>
    <dbReference type="NCBI Taxonomy" id="6573"/>
    <lineage>
        <taxon>Eukaryota</taxon>
        <taxon>Metazoa</taxon>
        <taxon>Spiralia</taxon>
        <taxon>Lophotrochozoa</taxon>
        <taxon>Mollusca</taxon>
        <taxon>Bivalvia</taxon>
        <taxon>Autobranchia</taxon>
        <taxon>Pteriomorphia</taxon>
        <taxon>Pectinida</taxon>
        <taxon>Pectinoidea</taxon>
        <taxon>Pectinidae</taxon>
        <taxon>Mizuhopecten</taxon>
    </lineage>
</organism>
<proteinExistence type="predicted"/>
<keyword evidence="3" id="KW-0808">Transferase</keyword>
<feature type="transmembrane region" description="Helical" evidence="8">
    <location>
        <begin position="525"/>
        <end position="543"/>
    </location>
</feature>
<evidence type="ECO:0000256" key="3">
    <source>
        <dbReference type="ARBA" id="ARBA00022676"/>
    </source>
</evidence>
<dbReference type="GO" id="GO:0071944">
    <property type="term" value="C:cell periphery"/>
    <property type="evidence" value="ECO:0007669"/>
    <property type="project" value="TreeGrafter"/>
</dbReference>
<keyword evidence="11" id="KW-1185">Reference proteome</keyword>
<protein>
    <recommendedName>
        <fullName evidence="2">chitin synthase</fullName>
        <ecNumber evidence="2">2.4.1.16</ecNumber>
    </recommendedName>
</protein>
<feature type="compositionally biased region" description="Basic residues" evidence="7">
    <location>
        <begin position="113"/>
        <end position="124"/>
    </location>
</feature>
<sequence>MADFDVEDISQLDDDSLGKTPKPRYEEDEIYTENSGDFGTSNTDWDSSLNPGSGIAQSNGYGLDDPGQSFGPRLDQTHTLSSKSSSDSEDEDDRETVYSRFDPKVLANSVNPRKYRERYKKKNRAPTPPDVKSIPTQQAETEAKEQEPKSSSKTHTEFWDIFKIISREPKRDDFHMTGRMMVLKVVTYIVLGLLLLVCSVIQKLSLATLVSNTSEFHHTLLLIVICIPYTLIFLTSLWRSLFGNVPFPSRKNVIFVVIIEGLHSVGLSLLTFRVLPEIDVVRGIMLLSCTCITPSLLKPMCSSSQNTNMSTVGKISVFSFDMLSSLMQMSAIPVVVLTEYYINHNNFAENSVKIVEVIAALFLCSFSYWENFVDDRFCGTLSNTNKLQILMLGLKFDLQESRPILYALAAPVKVLITGTLAFYLDDQETKLEWDQFLTFFELLGKEPKLLVAVTFTLMLALSAFIGHFVAYTTCKLQMQIVSFSVPLLLSTPVAVCALYNDCQTHFLLEISSYENRTCDADLLDTWWHLPVAAGWLISVYWIGRHIWFPCQPRLAQLEKLFVNPLYCGILMEQDLILNRRRHTRKIFKVNSEGRIHYRLSFDNVKDTSPEDEVTTGTLPPMVYACGTMWHESRQEMVQLLKSLFRMDKDQYLRKKAVNMFGVEQADVKYYEFEPHIFFDDAFETNADNESVPNSFVNIFVELMEEAASSVHEKVMSISDPIQIPTPYGGQLVYLMPGENFMFVHLKDKTKVRHKKRWSQVMYMYYLLGYRILKECQEVVMTAMKDNAYNDLVSWRHFQRQRTGKVEKSQIFNFLDDEVLYRAQNTFILALDGDVEFTPGAVHLLIDKMKKNDRVGAVCGRIHPTGKGPVVWFQQFEYAVAHWLQKATEHVLGCVLCSPGCFSMFRGSSLMDDNVMRKFTILPTEASHHLMYDQGEDRWLCTLLVQQGYRIDYTAAADVFTHVPEDFGEFFDQRRRWMPSTFANVLELLQDGRNTVAINNSISWLYIVYQYILLLSTMVGPCLVVMMIAGALVSVFNVELITSYLIALLPALFFIILCFNVKPKHQIRAAQILGAWYILVMAVVFIGCIIIAYKENPLHPSVIFIESVILIFIFAACFHPHEFSCIMHGAMYFLCIPLGFLLLVIYSLCNMHDISWGTREVQKKKTIQETIEEKRLKKERKERNQQGFLSRFMPNMKFADIAEVLKGLKLKNKRKEATTEMLRVMNKNFELLLKLKQSKGRKIDTGVQDIESMPELVFQNDTQHPILKKTVTFDDKEIMQDEHDELEDDIVTPKKKDIDDKIDSHLAKQNKLGNGPILRMNPAEEEFWKILIHRYLYPLEVTAAAQKQIKTRLLELRNSICVAIGIINLIWIAVNFMFQLRKPATIYFEVPSDVDETEVNSETFQVDLLGMLFIIFFGVIILIQFIGMLVHRWGTFLHLVAITDIPNPFKRTVSENDFENENSKFMAKKALEFCERLNSESIQDDAMNSDDEEEEDEKAFRAMAQVINNIQEKGTKNIPGSTNPLGISIRQTGLNASANVGCNLIDRRTGGANSMMRSILRRTAQKESKLLDVREKPVTTSGMDKGTFNDIEKGIPKIRFAVGAPLQKHFMSEVRNRRVPNTPEDFLKKERLSQTLKRGGYNPDTVIDSEEDNDLIYDAIPALGVMDKAFVKKFKKFRLQEKQQRVSTTSHFTNTAYSEHGLY</sequence>
<comment type="subcellular location">
    <subcellularLocation>
        <location evidence="1">Membrane</location>
        <topology evidence="1">Multi-pass membrane protein</topology>
    </subcellularLocation>
</comment>
<feature type="transmembrane region" description="Helical" evidence="8">
    <location>
        <begin position="216"/>
        <end position="241"/>
    </location>
</feature>
<keyword evidence="4 8" id="KW-0812">Transmembrane</keyword>
<dbReference type="PANTHER" id="PTHR22914">
    <property type="entry name" value="CHITIN SYNTHASE"/>
    <property type="match status" value="1"/>
</dbReference>
<feature type="transmembrane region" description="Helical" evidence="8">
    <location>
        <begin position="404"/>
        <end position="424"/>
    </location>
</feature>
<evidence type="ECO:0000256" key="2">
    <source>
        <dbReference type="ARBA" id="ARBA00012543"/>
    </source>
</evidence>
<dbReference type="InterPro" id="IPR055120">
    <property type="entry name" value="Chs-1/2_IV_N"/>
</dbReference>
<dbReference type="Proteomes" id="UP000242188">
    <property type="component" value="Unassembled WGS sequence"/>
</dbReference>
<feature type="compositionally biased region" description="Polar residues" evidence="7">
    <location>
        <begin position="32"/>
        <end position="60"/>
    </location>
</feature>
<dbReference type="Gene3D" id="3.90.550.10">
    <property type="entry name" value="Spore Coat Polysaccharide Biosynthesis Protein SpsA, Chain A"/>
    <property type="match status" value="1"/>
</dbReference>
<feature type="compositionally biased region" description="Basic and acidic residues" evidence="7">
    <location>
        <begin position="141"/>
        <end position="152"/>
    </location>
</feature>